<keyword evidence="1" id="KW-1133">Transmembrane helix</keyword>
<feature type="transmembrane region" description="Helical" evidence="1">
    <location>
        <begin position="85"/>
        <end position="108"/>
    </location>
</feature>
<organism evidence="3 4">
    <name type="scientific">Ophiocordyceps australis</name>
    <dbReference type="NCBI Taxonomy" id="1399860"/>
    <lineage>
        <taxon>Eukaryota</taxon>
        <taxon>Fungi</taxon>
        <taxon>Dikarya</taxon>
        <taxon>Ascomycota</taxon>
        <taxon>Pezizomycotina</taxon>
        <taxon>Sordariomycetes</taxon>
        <taxon>Hypocreomycetidae</taxon>
        <taxon>Hypocreales</taxon>
        <taxon>Ophiocordycipitaceae</taxon>
        <taxon>Ophiocordyceps</taxon>
    </lineage>
</organism>
<evidence type="ECO:0000256" key="1">
    <source>
        <dbReference type="SAM" id="Phobius"/>
    </source>
</evidence>
<dbReference type="PROSITE" id="PS51837">
    <property type="entry name" value="LITAF"/>
    <property type="match status" value="1"/>
</dbReference>
<protein>
    <recommendedName>
        <fullName evidence="2">LITAF domain-containing protein</fullName>
    </recommendedName>
</protein>
<evidence type="ECO:0000259" key="2">
    <source>
        <dbReference type="PROSITE" id="PS51837"/>
    </source>
</evidence>
<reference evidence="3 4" key="1">
    <citation type="submission" date="2017-06" db="EMBL/GenBank/DDBJ databases">
        <title>Ant-infecting Ophiocordyceps genomes reveal a high diversity of potential behavioral manipulation genes and a possible major role for enterotoxins.</title>
        <authorList>
            <person name="De Bekker C."/>
            <person name="Evans H.C."/>
            <person name="Brachmann A."/>
            <person name="Hughes D.P."/>
        </authorList>
    </citation>
    <scope>NUCLEOTIDE SEQUENCE [LARGE SCALE GENOMIC DNA]</scope>
    <source>
        <strain evidence="3 4">1348a</strain>
    </source>
</reference>
<evidence type="ECO:0000313" key="4">
    <source>
        <dbReference type="Proteomes" id="UP000224854"/>
    </source>
</evidence>
<dbReference type="Proteomes" id="UP000224854">
    <property type="component" value="Unassembled WGS sequence"/>
</dbReference>
<feature type="domain" description="LITAF" evidence="2">
    <location>
        <begin position="45"/>
        <end position="127"/>
    </location>
</feature>
<keyword evidence="1" id="KW-0812">Transmembrane</keyword>
<dbReference type="AlphaFoldDB" id="A0A2C5ZJH4"/>
<accession>A0A2C5ZJH4</accession>
<comment type="caution">
    <text evidence="3">The sequence shown here is derived from an EMBL/GenBank/DDBJ whole genome shotgun (WGS) entry which is preliminary data.</text>
</comment>
<dbReference type="EMBL" id="NJEU01000188">
    <property type="protein sequence ID" value="PHH79371.1"/>
    <property type="molecule type" value="Genomic_DNA"/>
</dbReference>
<name>A0A2C5ZJH4_9HYPO</name>
<dbReference type="InterPro" id="IPR006629">
    <property type="entry name" value="LITAF"/>
</dbReference>
<gene>
    <name evidence="3" type="ORF">CDD82_2430</name>
</gene>
<dbReference type="OrthoDB" id="5599753at2759"/>
<dbReference type="Pfam" id="PF10601">
    <property type="entry name" value="zf-LITAF-like"/>
    <property type="match status" value="1"/>
</dbReference>
<evidence type="ECO:0000313" key="3">
    <source>
        <dbReference type="EMBL" id="PHH79371.1"/>
    </source>
</evidence>
<sequence length="157" mass="17221">MASTTNDVPKGPAPARRMPTGLIQSENRVGYVANGQAMPTINLVPRTLTVTPLHLLSEGTQWIDCPFCQRRAGVIVRKVGTGMQALAAVLCCMFCVCLTCVPCLAHWYENIEYTCSNCNNLVAIRPHDGPMQTFSKRPDVVEVPTQYHDAPSPAHIR</sequence>
<keyword evidence="4" id="KW-1185">Reference proteome</keyword>
<proteinExistence type="predicted"/>
<keyword evidence="1" id="KW-0472">Membrane</keyword>